<dbReference type="Proteomes" id="UP001179952">
    <property type="component" value="Unassembled WGS sequence"/>
</dbReference>
<name>A0AAV9A0A1_ACOGR</name>
<accession>A0AAV9A0A1</accession>
<comment type="caution">
    <text evidence="2">The sequence shown here is derived from an EMBL/GenBank/DDBJ whole genome shotgun (WGS) entry which is preliminary data.</text>
</comment>
<feature type="transmembrane region" description="Helical" evidence="1">
    <location>
        <begin position="52"/>
        <end position="70"/>
    </location>
</feature>
<keyword evidence="1" id="KW-1133">Transmembrane helix</keyword>
<reference evidence="2" key="2">
    <citation type="submission" date="2023-06" db="EMBL/GenBank/DDBJ databases">
        <authorList>
            <person name="Ma L."/>
            <person name="Liu K.-W."/>
            <person name="Li Z."/>
            <person name="Hsiao Y.-Y."/>
            <person name="Qi Y."/>
            <person name="Fu T."/>
            <person name="Tang G."/>
            <person name="Zhang D."/>
            <person name="Sun W.-H."/>
            <person name="Liu D.-K."/>
            <person name="Li Y."/>
            <person name="Chen G.-Z."/>
            <person name="Liu X.-D."/>
            <person name="Liao X.-Y."/>
            <person name="Jiang Y.-T."/>
            <person name="Yu X."/>
            <person name="Hao Y."/>
            <person name="Huang J."/>
            <person name="Zhao X.-W."/>
            <person name="Ke S."/>
            <person name="Chen Y.-Y."/>
            <person name="Wu W.-L."/>
            <person name="Hsu J.-L."/>
            <person name="Lin Y.-F."/>
            <person name="Huang M.-D."/>
            <person name="Li C.-Y."/>
            <person name="Huang L."/>
            <person name="Wang Z.-W."/>
            <person name="Zhao X."/>
            <person name="Zhong W.-Y."/>
            <person name="Peng D.-H."/>
            <person name="Ahmad S."/>
            <person name="Lan S."/>
            <person name="Zhang J.-S."/>
            <person name="Tsai W.-C."/>
            <person name="Van De Peer Y."/>
            <person name="Liu Z.-J."/>
        </authorList>
    </citation>
    <scope>NUCLEOTIDE SEQUENCE</scope>
    <source>
        <strain evidence="2">SCP</strain>
        <tissue evidence="2">Leaves</tissue>
    </source>
</reference>
<sequence length="80" mass="9106">MQRIVSTLISSKLDPGVSKAAVTERHRQTSGRESVTLAQDGLKTVTMVHRDIGFILEAMNFVAIHLRMWMMKRSFASWLM</sequence>
<keyword evidence="3" id="KW-1185">Reference proteome</keyword>
<dbReference type="AlphaFoldDB" id="A0AAV9A0A1"/>
<evidence type="ECO:0000313" key="3">
    <source>
        <dbReference type="Proteomes" id="UP001179952"/>
    </source>
</evidence>
<evidence type="ECO:0000256" key="1">
    <source>
        <dbReference type="SAM" id="Phobius"/>
    </source>
</evidence>
<keyword evidence="1" id="KW-0812">Transmembrane</keyword>
<reference evidence="2" key="1">
    <citation type="journal article" date="2023" name="Nat. Commun.">
        <title>Diploid and tetraploid genomes of Acorus and the evolution of monocots.</title>
        <authorList>
            <person name="Ma L."/>
            <person name="Liu K.W."/>
            <person name="Li Z."/>
            <person name="Hsiao Y.Y."/>
            <person name="Qi Y."/>
            <person name="Fu T."/>
            <person name="Tang G.D."/>
            <person name="Zhang D."/>
            <person name="Sun W.H."/>
            <person name="Liu D.K."/>
            <person name="Li Y."/>
            <person name="Chen G.Z."/>
            <person name="Liu X.D."/>
            <person name="Liao X.Y."/>
            <person name="Jiang Y.T."/>
            <person name="Yu X."/>
            <person name="Hao Y."/>
            <person name="Huang J."/>
            <person name="Zhao X.W."/>
            <person name="Ke S."/>
            <person name="Chen Y.Y."/>
            <person name="Wu W.L."/>
            <person name="Hsu J.L."/>
            <person name="Lin Y.F."/>
            <person name="Huang M.D."/>
            <person name="Li C.Y."/>
            <person name="Huang L."/>
            <person name="Wang Z.W."/>
            <person name="Zhao X."/>
            <person name="Zhong W.Y."/>
            <person name="Peng D.H."/>
            <person name="Ahmad S."/>
            <person name="Lan S."/>
            <person name="Zhang J.S."/>
            <person name="Tsai W.C."/>
            <person name="Van de Peer Y."/>
            <person name="Liu Z.J."/>
        </authorList>
    </citation>
    <scope>NUCLEOTIDE SEQUENCE</scope>
    <source>
        <strain evidence="2">SCP</strain>
    </source>
</reference>
<gene>
    <name evidence="2" type="ORF">QJS04_geneDACA024191</name>
</gene>
<evidence type="ECO:0000313" key="2">
    <source>
        <dbReference type="EMBL" id="KAK1257245.1"/>
    </source>
</evidence>
<organism evidence="2 3">
    <name type="scientific">Acorus gramineus</name>
    <name type="common">Dwarf sweet flag</name>
    <dbReference type="NCBI Taxonomy" id="55184"/>
    <lineage>
        <taxon>Eukaryota</taxon>
        <taxon>Viridiplantae</taxon>
        <taxon>Streptophyta</taxon>
        <taxon>Embryophyta</taxon>
        <taxon>Tracheophyta</taxon>
        <taxon>Spermatophyta</taxon>
        <taxon>Magnoliopsida</taxon>
        <taxon>Liliopsida</taxon>
        <taxon>Acoraceae</taxon>
        <taxon>Acorus</taxon>
    </lineage>
</organism>
<proteinExistence type="predicted"/>
<protein>
    <submittedName>
        <fullName evidence="2">Uncharacterized protein</fullName>
    </submittedName>
</protein>
<dbReference type="EMBL" id="JAUJYN010000053">
    <property type="protein sequence ID" value="KAK1257245.1"/>
    <property type="molecule type" value="Genomic_DNA"/>
</dbReference>
<keyword evidence="1" id="KW-0472">Membrane</keyword>